<dbReference type="KEGG" id="halx:M0R89_12020"/>
<keyword evidence="1" id="KW-0812">Transmembrane</keyword>
<dbReference type="EMBL" id="CP096659">
    <property type="protein sequence ID" value="UPV73270.1"/>
    <property type="molecule type" value="Genomic_DNA"/>
</dbReference>
<sequence>MKANLGLALVLLAGVVVLGVATIQTFPTYVLSAVAVLVMAAGALLSGTANEDGRPV</sequence>
<evidence type="ECO:0000313" key="2">
    <source>
        <dbReference type="EMBL" id="UPV73270.1"/>
    </source>
</evidence>
<name>A0A8U0HQQ4_9EURY</name>
<organism evidence="2 3">
    <name type="scientific">Halorussus limi</name>
    <dbReference type="NCBI Taxonomy" id="2938695"/>
    <lineage>
        <taxon>Archaea</taxon>
        <taxon>Methanobacteriati</taxon>
        <taxon>Methanobacteriota</taxon>
        <taxon>Stenosarchaea group</taxon>
        <taxon>Halobacteria</taxon>
        <taxon>Halobacteriales</taxon>
        <taxon>Haladaptataceae</taxon>
        <taxon>Halorussus</taxon>
    </lineage>
</organism>
<gene>
    <name evidence="2" type="ORF">M0R89_12020</name>
</gene>
<reference evidence="2 3" key="1">
    <citation type="submission" date="2022-04" db="EMBL/GenBank/DDBJ databases">
        <title>Diverse halophilic archaea isolated from saline environments.</title>
        <authorList>
            <person name="Cui H.-L."/>
        </authorList>
    </citation>
    <scope>NUCLEOTIDE SEQUENCE [LARGE SCALE GENOMIC DNA]</scope>
    <source>
        <strain evidence="2 3">XZYJT49</strain>
    </source>
</reference>
<dbReference type="GeneID" id="72185937"/>
<keyword evidence="3" id="KW-1185">Reference proteome</keyword>
<evidence type="ECO:0000313" key="3">
    <source>
        <dbReference type="Proteomes" id="UP000830729"/>
    </source>
</evidence>
<keyword evidence="1" id="KW-0472">Membrane</keyword>
<dbReference type="RefSeq" id="WP_248649326.1">
    <property type="nucleotide sequence ID" value="NZ_CP096659.1"/>
</dbReference>
<keyword evidence="1" id="KW-1133">Transmembrane helix</keyword>
<protein>
    <submittedName>
        <fullName evidence="2">Uncharacterized protein</fullName>
    </submittedName>
</protein>
<accession>A0A8U0HQQ4</accession>
<evidence type="ECO:0000256" key="1">
    <source>
        <dbReference type="SAM" id="Phobius"/>
    </source>
</evidence>
<proteinExistence type="predicted"/>
<dbReference type="Proteomes" id="UP000830729">
    <property type="component" value="Chromosome"/>
</dbReference>
<dbReference type="AlphaFoldDB" id="A0A8U0HQQ4"/>
<feature type="transmembrane region" description="Helical" evidence="1">
    <location>
        <begin position="29"/>
        <end position="49"/>
    </location>
</feature>